<dbReference type="Proteomes" id="UP001212042">
    <property type="component" value="Unassembled WGS sequence"/>
</dbReference>
<dbReference type="PANTHER" id="PTHR43072">
    <property type="entry name" value="N-ACETYLTRANSFERASE"/>
    <property type="match status" value="1"/>
</dbReference>
<feature type="domain" description="N-acetyltransferase" evidence="3">
    <location>
        <begin position="1"/>
        <end position="164"/>
    </location>
</feature>
<sequence>MHIDDATTADLPGILAIYNDAVLTSTAIWNDSPVDLANRQAWFAARQQQGYPVLVARDATGAVLGYAAFGDWRPFDGFRHSVEHSVYVRADQRGLGLGPALLRALIERARTCAKHVMVAAIESGNAASIRLHQRQGFVTCGQMPQVGCKFGRWLNLTLMQLTLNPGAEPPTADTE</sequence>
<reference evidence="4 5" key="1">
    <citation type="submission" date="2023-01" db="EMBL/GenBank/DDBJ databases">
        <title>Pseudomonas SA3-5T sp. nov., isolated from tidal flat sediment.</title>
        <authorList>
            <person name="Kim H.S."/>
            <person name="Kim J.-S."/>
            <person name="Suh M.K."/>
            <person name="Eom M.K."/>
            <person name="Lee J.-S."/>
        </authorList>
    </citation>
    <scope>NUCLEOTIDE SEQUENCE [LARGE SCALE GENOMIC DNA]</scope>
    <source>
        <strain evidence="4 5">SA3-5</strain>
    </source>
</reference>
<dbReference type="PROSITE" id="PS51186">
    <property type="entry name" value="GNAT"/>
    <property type="match status" value="1"/>
</dbReference>
<dbReference type="InterPro" id="IPR016181">
    <property type="entry name" value="Acyl_CoA_acyltransferase"/>
</dbReference>
<dbReference type="InterPro" id="IPR000182">
    <property type="entry name" value="GNAT_dom"/>
</dbReference>
<dbReference type="PANTHER" id="PTHR43072:SF23">
    <property type="entry name" value="UPF0039 PROTEIN C11D3.02C"/>
    <property type="match status" value="1"/>
</dbReference>
<dbReference type="SUPFAM" id="SSF55729">
    <property type="entry name" value="Acyl-CoA N-acyltransferases (Nat)"/>
    <property type="match status" value="1"/>
</dbReference>
<organism evidence="4 5">
    <name type="scientific">Pseudomonas aestuarii</name>
    <dbReference type="NCBI Taxonomy" id="3018340"/>
    <lineage>
        <taxon>Bacteria</taxon>
        <taxon>Pseudomonadati</taxon>
        <taxon>Pseudomonadota</taxon>
        <taxon>Gammaproteobacteria</taxon>
        <taxon>Pseudomonadales</taxon>
        <taxon>Pseudomonadaceae</taxon>
        <taxon>Pseudomonas</taxon>
    </lineage>
</organism>
<dbReference type="Gene3D" id="3.40.630.30">
    <property type="match status" value="1"/>
</dbReference>
<keyword evidence="2" id="KW-0012">Acyltransferase</keyword>
<dbReference type="RefSeq" id="WP_271345937.1">
    <property type="nucleotide sequence ID" value="NZ_JAQJZJ010000001.1"/>
</dbReference>
<keyword evidence="5" id="KW-1185">Reference proteome</keyword>
<protein>
    <submittedName>
        <fullName evidence="4">GNAT family N-acetyltransferase</fullName>
    </submittedName>
</protein>
<comment type="caution">
    <text evidence="4">The sequence shown here is derived from an EMBL/GenBank/DDBJ whole genome shotgun (WGS) entry which is preliminary data.</text>
</comment>
<evidence type="ECO:0000259" key="3">
    <source>
        <dbReference type="PROSITE" id="PS51186"/>
    </source>
</evidence>
<gene>
    <name evidence="4" type="ORF">PH586_01160</name>
</gene>
<keyword evidence="1" id="KW-0808">Transferase</keyword>
<accession>A0ABT4X9D6</accession>
<name>A0ABT4X9D6_9PSED</name>
<dbReference type="CDD" id="cd04301">
    <property type="entry name" value="NAT_SF"/>
    <property type="match status" value="1"/>
</dbReference>
<evidence type="ECO:0000313" key="4">
    <source>
        <dbReference type="EMBL" id="MDA7084997.1"/>
    </source>
</evidence>
<dbReference type="EMBL" id="JAQJZJ010000001">
    <property type="protein sequence ID" value="MDA7084997.1"/>
    <property type="molecule type" value="Genomic_DNA"/>
</dbReference>
<dbReference type="Pfam" id="PF00583">
    <property type="entry name" value="Acetyltransf_1"/>
    <property type="match status" value="1"/>
</dbReference>
<evidence type="ECO:0000256" key="2">
    <source>
        <dbReference type="ARBA" id="ARBA00023315"/>
    </source>
</evidence>
<evidence type="ECO:0000256" key="1">
    <source>
        <dbReference type="ARBA" id="ARBA00022679"/>
    </source>
</evidence>
<proteinExistence type="predicted"/>
<evidence type="ECO:0000313" key="5">
    <source>
        <dbReference type="Proteomes" id="UP001212042"/>
    </source>
</evidence>